<dbReference type="InterPro" id="IPR013766">
    <property type="entry name" value="Thioredoxin_domain"/>
</dbReference>
<keyword evidence="5 9" id="KW-0676">Redox-active center</keyword>
<dbReference type="Pfam" id="PF00085">
    <property type="entry name" value="Thioredoxin"/>
    <property type="match status" value="1"/>
</dbReference>
<dbReference type="AlphaFoldDB" id="A0A1F5PX23"/>
<feature type="active site" description="Nucleophile" evidence="8">
    <location>
        <position position="30"/>
    </location>
</feature>
<evidence type="ECO:0000256" key="3">
    <source>
        <dbReference type="ARBA" id="ARBA00022982"/>
    </source>
</evidence>
<comment type="similarity">
    <text evidence="1 7">Belongs to the thioredoxin family.</text>
</comment>
<feature type="site" description="Deprotonates C-terminal active site Cys" evidence="8">
    <location>
        <position position="24"/>
    </location>
</feature>
<sequence length="107" mass="11834">MEITLTDANFEAEVLKSEMPFLVDFWAEWCGPCKIVSPVVTALGEELKSHLRVGKMNVDENPKTTQTYQIMSIPSLKIFKNGKIIGEIIGAAPKTVIEQKTKAILGL</sequence>
<dbReference type="InterPro" id="IPR005746">
    <property type="entry name" value="Thioredoxin"/>
</dbReference>
<dbReference type="GO" id="GO:0015035">
    <property type="term" value="F:protein-disulfide reductase activity"/>
    <property type="evidence" value="ECO:0007669"/>
    <property type="project" value="UniProtKB-UniRule"/>
</dbReference>
<dbReference type="GO" id="GO:0005829">
    <property type="term" value="C:cytosol"/>
    <property type="evidence" value="ECO:0007669"/>
    <property type="project" value="TreeGrafter"/>
</dbReference>
<dbReference type="Gene3D" id="3.40.30.10">
    <property type="entry name" value="Glutaredoxin"/>
    <property type="match status" value="1"/>
</dbReference>
<dbReference type="GO" id="GO:0045454">
    <property type="term" value="P:cell redox homeostasis"/>
    <property type="evidence" value="ECO:0007669"/>
    <property type="project" value="TreeGrafter"/>
</dbReference>
<dbReference type="CDD" id="cd02947">
    <property type="entry name" value="TRX_family"/>
    <property type="match status" value="1"/>
</dbReference>
<dbReference type="SUPFAM" id="SSF52833">
    <property type="entry name" value="Thioredoxin-like"/>
    <property type="match status" value="1"/>
</dbReference>
<evidence type="ECO:0000256" key="7">
    <source>
        <dbReference type="PIRNR" id="PIRNR000077"/>
    </source>
</evidence>
<dbReference type="InterPro" id="IPR036249">
    <property type="entry name" value="Thioredoxin-like_sf"/>
</dbReference>
<evidence type="ECO:0000313" key="11">
    <source>
        <dbReference type="EMBL" id="OGE94469.1"/>
    </source>
</evidence>
<feature type="domain" description="Thioredoxin" evidence="10">
    <location>
        <begin position="1"/>
        <end position="106"/>
    </location>
</feature>
<dbReference type="PROSITE" id="PS00194">
    <property type="entry name" value="THIOREDOXIN_1"/>
    <property type="match status" value="1"/>
</dbReference>
<evidence type="ECO:0000256" key="4">
    <source>
        <dbReference type="ARBA" id="ARBA00023157"/>
    </source>
</evidence>
<gene>
    <name evidence="11" type="ORF">A3B10_01190</name>
</gene>
<dbReference type="PROSITE" id="PS51352">
    <property type="entry name" value="THIOREDOXIN_2"/>
    <property type="match status" value="1"/>
</dbReference>
<keyword evidence="2" id="KW-0813">Transport</keyword>
<evidence type="ECO:0000256" key="6">
    <source>
        <dbReference type="NCBIfam" id="TIGR01068"/>
    </source>
</evidence>
<dbReference type="InterPro" id="IPR017937">
    <property type="entry name" value="Thioredoxin_CS"/>
</dbReference>
<feature type="active site" description="Nucleophile" evidence="8">
    <location>
        <position position="33"/>
    </location>
</feature>
<evidence type="ECO:0000256" key="2">
    <source>
        <dbReference type="ARBA" id="ARBA00022448"/>
    </source>
</evidence>
<evidence type="ECO:0000256" key="1">
    <source>
        <dbReference type="ARBA" id="ARBA00008987"/>
    </source>
</evidence>
<dbReference type="PIRSF" id="PIRSF000077">
    <property type="entry name" value="Thioredoxin"/>
    <property type="match status" value="1"/>
</dbReference>
<dbReference type="EMBL" id="MFFB01000018">
    <property type="protein sequence ID" value="OGE94469.1"/>
    <property type="molecule type" value="Genomic_DNA"/>
</dbReference>
<feature type="site" description="Contributes to redox potential value" evidence="8">
    <location>
        <position position="32"/>
    </location>
</feature>
<comment type="caution">
    <text evidence="11">The sequence shown here is derived from an EMBL/GenBank/DDBJ whole genome shotgun (WGS) entry which is preliminary data.</text>
</comment>
<evidence type="ECO:0000256" key="8">
    <source>
        <dbReference type="PIRSR" id="PIRSR000077-1"/>
    </source>
</evidence>
<dbReference type="STRING" id="1817841.A3B10_01190"/>
<evidence type="ECO:0000256" key="9">
    <source>
        <dbReference type="PIRSR" id="PIRSR000077-4"/>
    </source>
</evidence>
<keyword evidence="3" id="KW-0249">Electron transport</keyword>
<organism evidence="11 12">
    <name type="scientific">Candidatus Doudnabacteria bacterium RIFCSPLOWO2_01_FULL_44_21</name>
    <dbReference type="NCBI Taxonomy" id="1817841"/>
    <lineage>
        <taxon>Bacteria</taxon>
        <taxon>Candidatus Doudnaibacteriota</taxon>
    </lineage>
</organism>
<protein>
    <recommendedName>
        <fullName evidence="6 7">Thioredoxin</fullName>
    </recommendedName>
</protein>
<dbReference type="PRINTS" id="PR00421">
    <property type="entry name" value="THIOREDOXIN"/>
</dbReference>
<dbReference type="PANTHER" id="PTHR45663">
    <property type="entry name" value="GEO12009P1"/>
    <property type="match status" value="1"/>
</dbReference>
<dbReference type="FunFam" id="3.40.30.10:FF:000001">
    <property type="entry name" value="Thioredoxin"/>
    <property type="match status" value="1"/>
</dbReference>
<keyword evidence="4 9" id="KW-1015">Disulfide bond</keyword>
<dbReference type="Proteomes" id="UP000177281">
    <property type="component" value="Unassembled WGS sequence"/>
</dbReference>
<accession>A0A1F5PX23</accession>
<name>A0A1F5PX23_9BACT</name>
<feature type="site" description="Contributes to redox potential value" evidence="8">
    <location>
        <position position="31"/>
    </location>
</feature>
<proteinExistence type="inferred from homology"/>
<evidence type="ECO:0000259" key="10">
    <source>
        <dbReference type="PROSITE" id="PS51352"/>
    </source>
</evidence>
<feature type="disulfide bond" description="Redox-active" evidence="9">
    <location>
        <begin position="30"/>
        <end position="33"/>
    </location>
</feature>
<dbReference type="PANTHER" id="PTHR45663:SF11">
    <property type="entry name" value="GEO12009P1"/>
    <property type="match status" value="1"/>
</dbReference>
<evidence type="ECO:0000313" key="12">
    <source>
        <dbReference type="Proteomes" id="UP000177281"/>
    </source>
</evidence>
<reference evidence="11 12" key="1">
    <citation type="journal article" date="2016" name="Nat. Commun.">
        <title>Thousands of microbial genomes shed light on interconnected biogeochemical processes in an aquifer system.</title>
        <authorList>
            <person name="Anantharaman K."/>
            <person name="Brown C.T."/>
            <person name="Hug L.A."/>
            <person name="Sharon I."/>
            <person name="Castelle C.J."/>
            <person name="Probst A.J."/>
            <person name="Thomas B.C."/>
            <person name="Singh A."/>
            <person name="Wilkins M.J."/>
            <person name="Karaoz U."/>
            <person name="Brodie E.L."/>
            <person name="Williams K.H."/>
            <person name="Hubbard S.S."/>
            <person name="Banfield J.F."/>
        </authorList>
    </citation>
    <scope>NUCLEOTIDE SEQUENCE [LARGE SCALE GENOMIC DNA]</scope>
</reference>
<evidence type="ECO:0000256" key="5">
    <source>
        <dbReference type="ARBA" id="ARBA00023284"/>
    </source>
</evidence>
<dbReference type="NCBIfam" id="TIGR01068">
    <property type="entry name" value="thioredoxin"/>
    <property type="match status" value="1"/>
</dbReference>